<protein>
    <submittedName>
        <fullName evidence="1">Uncharacterized protein</fullName>
    </submittedName>
</protein>
<name>A0ABX9DWS8_9PSEU</name>
<accession>A0ABX9DWS8</accession>
<organism evidence="1 2">
    <name type="scientific">Lentzea atacamensis</name>
    <dbReference type="NCBI Taxonomy" id="531938"/>
    <lineage>
        <taxon>Bacteria</taxon>
        <taxon>Bacillati</taxon>
        <taxon>Actinomycetota</taxon>
        <taxon>Actinomycetes</taxon>
        <taxon>Pseudonocardiales</taxon>
        <taxon>Pseudonocardiaceae</taxon>
        <taxon>Lentzea</taxon>
    </lineage>
</organism>
<dbReference type="EMBL" id="QLTT01000014">
    <property type="protein sequence ID" value="RAS59557.1"/>
    <property type="molecule type" value="Genomic_DNA"/>
</dbReference>
<comment type="caution">
    <text evidence="1">The sequence shown here is derived from an EMBL/GenBank/DDBJ whole genome shotgun (WGS) entry which is preliminary data.</text>
</comment>
<sequence>MTSTMNTEITGQVTRMNAQPDTAGGIVMTCDIGTADGMTTATLRLDDGGTGYLRCAIEDATPTPAALAQGMGLDNRAFCTELIWIAADKPKWQQKAGWSLYFDNELIAHTAEHLTHQAAQTWADARLTALTTRMTWLSGDEPGTFYRVPCSAPRRWRWFWRTVAALMSRS</sequence>
<proteinExistence type="predicted"/>
<evidence type="ECO:0000313" key="1">
    <source>
        <dbReference type="EMBL" id="RAS59557.1"/>
    </source>
</evidence>
<reference evidence="1 2" key="1">
    <citation type="submission" date="2018-06" db="EMBL/GenBank/DDBJ databases">
        <title>Genomic Encyclopedia of Type Strains, Phase IV (KMG-IV): sequencing the most valuable type-strain genomes for metagenomic binning, comparative biology and taxonomic classification.</title>
        <authorList>
            <person name="Goeker M."/>
        </authorList>
    </citation>
    <scope>NUCLEOTIDE SEQUENCE [LARGE SCALE GENOMIC DNA]</scope>
    <source>
        <strain evidence="1 2">DSM 45479</strain>
    </source>
</reference>
<gene>
    <name evidence="1" type="ORF">C8D87_114169</name>
</gene>
<dbReference type="Proteomes" id="UP000248714">
    <property type="component" value="Unassembled WGS sequence"/>
</dbReference>
<keyword evidence="2" id="KW-1185">Reference proteome</keyword>
<evidence type="ECO:0000313" key="2">
    <source>
        <dbReference type="Proteomes" id="UP000248714"/>
    </source>
</evidence>